<accession>A0AA38SKM8</accession>
<dbReference type="Proteomes" id="UP001172457">
    <property type="component" value="Chromosome 8"/>
</dbReference>
<proteinExistence type="predicted"/>
<gene>
    <name evidence="1" type="ORF">OSB04_030628</name>
</gene>
<sequence length="102" mass="11211">MRQKETLDVVSTSSLSIIVCLITRKELVVETADGTQKKIYEIVEVCTIIIGGKEFPLSENDAQRVCNKKTIKVQASAGKSLSVRGDRKKGEIGIISMLKVMN</sequence>
<organism evidence="1 2">
    <name type="scientific">Centaurea solstitialis</name>
    <name type="common">yellow star-thistle</name>
    <dbReference type="NCBI Taxonomy" id="347529"/>
    <lineage>
        <taxon>Eukaryota</taxon>
        <taxon>Viridiplantae</taxon>
        <taxon>Streptophyta</taxon>
        <taxon>Embryophyta</taxon>
        <taxon>Tracheophyta</taxon>
        <taxon>Spermatophyta</taxon>
        <taxon>Magnoliopsida</taxon>
        <taxon>eudicotyledons</taxon>
        <taxon>Gunneridae</taxon>
        <taxon>Pentapetalae</taxon>
        <taxon>asterids</taxon>
        <taxon>campanulids</taxon>
        <taxon>Asterales</taxon>
        <taxon>Asteraceae</taxon>
        <taxon>Carduoideae</taxon>
        <taxon>Cardueae</taxon>
        <taxon>Centaureinae</taxon>
        <taxon>Centaurea</taxon>
    </lineage>
</organism>
<keyword evidence="2" id="KW-1185">Reference proteome</keyword>
<protein>
    <submittedName>
        <fullName evidence="1">Uncharacterized protein</fullName>
    </submittedName>
</protein>
<dbReference type="AlphaFoldDB" id="A0AA38SKM8"/>
<evidence type="ECO:0000313" key="2">
    <source>
        <dbReference type="Proteomes" id="UP001172457"/>
    </source>
</evidence>
<name>A0AA38SKM8_9ASTR</name>
<evidence type="ECO:0000313" key="1">
    <source>
        <dbReference type="EMBL" id="KAJ9537895.1"/>
    </source>
</evidence>
<reference evidence="1" key="1">
    <citation type="submission" date="2023-03" db="EMBL/GenBank/DDBJ databases">
        <title>Chromosome-scale reference genome and RAD-based genetic map of yellow starthistle (Centaurea solstitialis) reveal putative structural variation and QTLs associated with invader traits.</title>
        <authorList>
            <person name="Reatini B."/>
            <person name="Cang F.A."/>
            <person name="Jiang Q."/>
            <person name="Mckibben M.T.W."/>
            <person name="Barker M.S."/>
            <person name="Rieseberg L.H."/>
            <person name="Dlugosch K.M."/>
        </authorList>
    </citation>
    <scope>NUCLEOTIDE SEQUENCE</scope>
    <source>
        <strain evidence="1">CAN-66</strain>
        <tissue evidence="1">Leaf</tissue>
    </source>
</reference>
<comment type="caution">
    <text evidence="1">The sequence shown here is derived from an EMBL/GenBank/DDBJ whole genome shotgun (WGS) entry which is preliminary data.</text>
</comment>
<dbReference type="EMBL" id="JARYMX010000008">
    <property type="protein sequence ID" value="KAJ9537895.1"/>
    <property type="molecule type" value="Genomic_DNA"/>
</dbReference>